<organism evidence="4 5">
    <name type="scientific">Pelagomonas calceolata</name>
    <dbReference type="NCBI Taxonomy" id="35677"/>
    <lineage>
        <taxon>Eukaryota</taxon>
        <taxon>Sar</taxon>
        <taxon>Stramenopiles</taxon>
        <taxon>Ochrophyta</taxon>
        <taxon>Pelagophyceae</taxon>
        <taxon>Pelagomonadales</taxon>
        <taxon>Pelagomonadaceae</taxon>
        <taxon>Pelagomonas</taxon>
    </lineage>
</organism>
<name>A0A8J2WRZ1_9STRA</name>
<dbReference type="EMBL" id="CAKKNE010000005">
    <property type="protein sequence ID" value="CAH0378390.1"/>
    <property type="molecule type" value="Genomic_DNA"/>
</dbReference>
<evidence type="ECO:0000313" key="5">
    <source>
        <dbReference type="Proteomes" id="UP000789595"/>
    </source>
</evidence>
<dbReference type="InterPro" id="IPR012677">
    <property type="entry name" value="Nucleotide-bd_a/b_plait_sf"/>
</dbReference>
<reference evidence="4" key="1">
    <citation type="submission" date="2021-11" db="EMBL/GenBank/DDBJ databases">
        <authorList>
            <consortium name="Genoscope - CEA"/>
            <person name="William W."/>
        </authorList>
    </citation>
    <scope>NUCLEOTIDE SEQUENCE</scope>
</reference>
<dbReference type="GO" id="GO:0003723">
    <property type="term" value="F:RNA binding"/>
    <property type="evidence" value="ECO:0007669"/>
    <property type="project" value="UniProtKB-UniRule"/>
</dbReference>
<sequence>MSRFTRRLLSREVDVLQTHRDQLARRAATRVLRAMAGVTRQRTLPTLAQTLRDYADKANNSGARRFRAGSFMAAVERRLQWGFGRTRPLLDEFLRRDDFGDGERPEPDVALPADGPGDPYCPRPPPAEELAALTLGVAARLPPVIAAGAAATRARRMRSRLRRHSASRDFEPPKPAEIRRALEPVVASLGVGDAAGVVAAVGVEAAPARAVAAARAAATTLGCDADAVLSAVAGAEAVARQARDTCPPLARHKLEQSLRRTRGEGDCAGAVEALGVHAALGAGRAVVELWRTAAPLESCAEDAARRAADVALAEATLARAARDWRAFEAPGVEALLALRPRFVEARRRRELEAALGAEAQPPADDDDRIGPRRRTATEAPGPAVQVAVAARASAATATSEARLAVFVENLPGDATASEVAAAFERAGAVADVELFASAPAAATAATGGRRGAAAADSRAPYKLRLSAPTRSATAALVTFADEAGARAAAHPALRVFGVVVRKRPCRTTPASDLRSLFVHRLPPALGEDGLAAALGAALGDDLNVRVWRDGGLEASDHARLRCRTHDLALLAWRRLAASEFGPNLSWTQTAPFVDGEA</sequence>
<protein>
    <recommendedName>
        <fullName evidence="3">RRM domain-containing protein</fullName>
    </recommendedName>
</protein>
<feature type="compositionally biased region" description="Basic and acidic residues" evidence="2">
    <location>
        <begin position="97"/>
        <end position="107"/>
    </location>
</feature>
<evidence type="ECO:0000256" key="2">
    <source>
        <dbReference type="SAM" id="MobiDB-lite"/>
    </source>
</evidence>
<dbReference type="InterPro" id="IPR035979">
    <property type="entry name" value="RBD_domain_sf"/>
</dbReference>
<comment type="caution">
    <text evidence="4">The sequence shown here is derived from an EMBL/GenBank/DDBJ whole genome shotgun (WGS) entry which is preliminary data.</text>
</comment>
<dbReference type="AlphaFoldDB" id="A0A8J2WRZ1"/>
<gene>
    <name evidence="4" type="ORF">PECAL_5P29050</name>
</gene>
<dbReference type="OrthoDB" id="201398at2759"/>
<dbReference type="InterPro" id="IPR000504">
    <property type="entry name" value="RRM_dom"/>
</dbReference>
<dbReference type="Proteomes" id="UP000789595">
    <property type="component" value="Unassembled WGS sequence"/>
</dbReference>
<evidence type="ECO:0000313" key="4">
    <source>
        <dbReference type="EMBL" id="CAH0378390.1"/>
    </source>
</evidence>
<feature type="domain" description="RRM" evidence="3">
    <location>
        <begin position="403"/>
        <end position="512"/>
    </location>
</feature>
<feature type="compositionally biased region" description="Low complexity" evidence="2">
    <location>
        <begin position="353"/>
        <end position="362"/>
    </location>
</feature>
<dbReference type="Gene3D" id="3.30.70.330">
    <property type="match status" value="1"/>
</dbReference>
<dbReference type="PROSITE" id="PS50102">
    <property type="entry name" value="RRM"/>
    <property type="match status" value="1"/>
</dbReference>
<keyword evidence="5" id="KW-1185">Reference proteome</keyword>
<feature type="region of interest" description="Disordered" evidence="2">
    <location>
        <begin position="353"/>
        <end position="383"/>
    </location>
</feature>
<keyword evidence="1" id="KW-0694">RNA-binding</keyword>
<accession>A0A8J2WRZ1</accession>
<proteinExistence type="predicted"/>
<dbReference type="SUPFAM" id="SSF54928">
    <property type="entry name" value="RNA-binding domain, RBD"/>
    <property type="match status" value="1"/>
</dbReference>
<evidence type="ECO:0000259" key="3">
    <source>
        <dbReference type="PROSITE" id="PS50102"/>
    </source>
</evidence>
<feature type="region of interest" description="Disordered" evidence="2">
    <location>
        <begin position="97"/>
        <end position="117"/>
    </location>
</feature>
<evidence type="ECO:0000256" key="1">
    <source>
        <dbReference type="PROSITE-ProRule" id="PRU00176"/>
    </source>
</evidence>